<feature type="domain" description="Peptidase S33 tripeptidyl aminopeptidase-like C-terminal" evidence="3">
    <location>
        <begin position="231"/>
        <end position="290"/>
    </location>
</feature>
<dbReference type="PANTHER" id="PTHR22946">
    <property type="entry name" value="DIENELACTONE HYDROLASE DOMAIN-CONTAINING PROTEIN-RELATED"/>
    <property type="match status" value="1"/>
</dbReference>
<evidence type="ECO:0000259" key="4">
    <source>
        <dbReference type="Pfam" id="PF12146"/>
    </source>
</evidence>
<feature type="domain" description="Serine aminopeptidase S33" evidence="4">
    <location>
        <begin position="74"/>
        <end position="188"/>
    </location>
</feature>
<dbReference type="SUPFAM" id="SSF53474">
    <property type="entry name" value="alpha/beta-Hydrolases"/>
    <property type="match status" value="1"/>
</dbReference>
<dbReference type="EMBL" id="DVMO01000073">
    <property type="protein sequence ID" value="HIU27701.1"/>
    <property type="molecule type" value="Genomic_DNA"/>
</dbReference>
<dbReference type="GO" id="GO:0052689">
    <property type="term" value="F:carboxylic ester hydrolase activity"/>
    <property type="evidence" value="ECO:0007669"/>
    <property type="project" value="UniProtKB-ARBA"/>
</dbReference>
<dbReference type="InterPro" id="IPR013595">
    <property type="entry name" value="Pept_S33_TAP-like_C"/>
</dbReference>
<dbReference type="AlphaFoldDB" id="A0A9D1I407"/>
<sequence length="294" mass="31405">MTTGCAGGTAGDTDGSSDGTGNDPASEAGAGASVTEGTYGYETVEFSVPSTDGAKKDIYGVFYIPKGAGDKLPTVIFSHGYGGTHRVGVPYAEALAGQGYAVYCFDFRGGSPESRSGGSTLEMSVFTELEDLEQVIGAVEEQDFVDDENLFLMGTSQGGAVSAMAGARHEDRIKGMVLLYPAFVLADRAVELFGTAENIPETYTFMHMKVGREYFEPLMDYDIYEDVSSFKKDVLMIHGTEDTVVPISYSEKALESYPSAQLIRIDGAGHGFSGDDREAVIGYVFGYLQSHTDK</sequence>
<dbReference type="Pfam" id="PF12146">
    <property type="entry name" value="Hydrolase_4"/>
    <property type="match status" value="1"/>
</dbReference>
<dbReference type="Pfam" id="PF08386">
    <property type="entry name" value="Abhydrolase_4"/>
    <property type="match status" value="1"/>
</dbReference>
<protein>
    <submittedName>
        <fullName evidence="5">Alpha/beta fold hydrolase</fullName>
    </submittedName>
</protein>
<evidence type="ECO:0000313" key="6">
    <source>
        <dbReference type="Proteomes" id="UP000824091"/>
    </source>
</evidence>
<feature type="compositionally biased region" description="Gly residues" evidence="2">
    <location>
        <begin position="1"/>
        <end position="10"/>
    </location>
</feature>
<dbReference type="Proteomes" id="UP000824091">
    <property type="component" value="Unassembled WGS sequence"/>
</dbReference>
<reference evidence="5" key="1">
    <citation type="submission" date="2020-10" db="EMBL/GenBank/DDBJ databases">
        <authorList>
            <person name="Gilroy R."/>
        </authorList>
    </citation>
    <scope>NUCLEOTIDE SEQUENCE</scope>
    <source>
        <strain evidence="5">11300</strain>
    </source>
</reference>
<dbReference type="Gene3D" id="3.40.50.1820">
    <property type="entry name" value="alpha/beta hydrolase"/>
    <property type="match status" value="1"/>
</dbReference>
<evidence type="ECO:0000313" key="5">
    <source>
        <dbReference type="EMBL" id="HIU27701.1"/>
    </source>
</evidence>
<comment type="caution">
    <text evidence="5">The sequence shown here is derived from an EMBL/GenBank/DDBJ whole genome shotgun (WGS) entry which is preliminary data.</text>
</comment>
<dbReference type="PANTHER" id="PTHR22946:SF9">
    <property type="entry name" value="POLYKETIDE TRANSFERASE AF380"/>
    <property type="match status" value="1"/>
</dbReference>
<feature type="compositionally biased region" description="Low complexity" evidence="2">
    <location>
        <begin position="11"/>
        <end position="21"/>
    </location>
</feature>
<dbReference type="InterPro" id="IPR022742">
    <property type="entry name" value="Hydrolase_4"/>
</dbReference>
<keyword evidence="1 5" id="KW-0378">Hydrolase</keyword>
<proteinExistence type="predicted"/>
<accession>A0A9D1I407</accession>
<dbReference type="InterPro" id="IPR050261">
    <property type="entry name" value="FrsA_esterase"/>
</dbReference>
<feature type="region of interest" description="Disordered" evidence="2">
    <location>
        <begin position="1"/>
        <end position="34"/>
    </location>
</feature>
<name>A0A9D1I407_9FIRM</name>
<evidence type="ECO:0000256" key="1">
    <source>
        <dbReference type="ARBA" id="ARBA00022801"/>
    </source>
</evidence>
<organism evidence="5 6">
    <name type="scientific">Candidatus Fimisoma avicola</name>
    <dbReference type="NCBI Taxonomy" id="2840826"/>
    <lineage>
        <taxon>Bacteria</taxon>
        <taxon>Bacillati</taxon>
        <taxon>Bacillota</taxon>
        <taxon>Clostridia</taxon>
        <taxon>Eubacteriales</taxon>
        <taxon>Candidatus Fimisoma</taxon>
    </lineage>
</organism>
<evidence type="ECO:0000256" key="2">
    <source>
        <dbReference type="SAM" id="MobiDB-lite"/>
    </source>
</evidence>
<dbReference type="InterPro" id="IPR029058">
    <property type="entry name" value="AB_hydrolase_fold"/>
</dbReference>
<reference evidence="5" key="2">
    <citation type="journal article" date="2021" name="PeerJ">
        <title>Extensive microbial diversity within the chicken gut microbiome revealed by metagenomics and culture.</title>
        <authorList>
            <person name="Gilroy R."/>
            <person name="Ravi A."/>
            <person name="Getino M."/>
            <person name="Pursley I."/>
            <person name="Horton D.L."/>
            <person name="Alikhan N.F."/>
            <person name="Baker D."/>
            <person name="Gharbi K."/>
            <person name="Hall N."/>
            <person name="Watson M."/>
            <person name="Adriaenssens E.M."/>
            <person name="Foster-Nyarko E."/>
            <person name="Jarju S."/>
            <person name="Secka A."/>
            <person name="Antonio M."/>
            <person name="Oren A."/>
            <person name="Chaudhuri R.R."/>
            <person name="La Ragione R."/>
            <person name="Hildebrand F."/>
            <person name="Pallen M.J."/>
        </authorList>
    </citation>
    <scope>NUCLEOTIDE SEQUENCE</scope>
    <source>
        <strain evidence="5">11300</strain>
    </source>
</reference>
<evidence type="ECO:0000259" key="3">
    <source>
        <dbReference type="Pfam" id="PF08386"/>
    </source>
</evidence>
<gene>
    <name evidence="5" type="ORF">IAD16_04930</name>
</gene>